<dbReference type="EMBL" id="FWPT01000007">
    <property type="protein sequence ID" value="SMA49076.1"/>
    <property type="molecule type" value="Genomic_DNA"/>
</dbReference>
<sequence>MVQHCRLRNIVSGAIAALVLSLLSLNSPAVIINLYANNQPTGYSIDIRAGGGKTPFNSRQQPEDITDTELLDWLVGHFSEDDRAGFDEPDDDNLVLGEATTNNIYSLARALHLGDRLVRSGEETINIRKLFVREQPPQLYFKKQGCSHFSSFEGDVQVDPIGQHQIKDKNQRTTIDALIVIRQRLYRTPKEHQPQDLRPSAVVEYAFSRTTGDSIFPAYINIYRPESVGGLGTRLDYMHTAGSAMLFQNQYIGHSSFVDSTTNSDVWIPRKQQESAFDIIERGVLFGLGAAAVPYIGSGITQLAGAVPITVEGLSTTFSSLEIWKDVAMHAYAEVPSTIPSLLAAGTSIGTMRYFRRVNNEARPLIFTKDLLTYTLQHNHDEGVKDVHSISPLRSAFSSTSSQQTINTEIRTRKSPLEAVQGANHAYTALATFPPIQSNLRKRK</sequence>
<organism evidence="1 2">
    <name type="scientific">Parendozoicomonas haliclonae</name>
    <dbReference type="NCBI Taxonomy" id="1960125"/>
    <lineage>
        <taxon>Bacteria</taxon>
        <taxon>Pseudomonadati</taxon>
        <taxon>Pseudomonadota</taxon>
        <taxon>Gammaproteobacteria</taxon>
        <taxon>Oceanospirillales</taxon>
        <taxon>Endozoicomonadaceae</taxon>
        <taxon>Parendozoicomonas</taxon>
    </lineage>
</organism>
<gene>
    <name evidence="1" type="ORF">EHSB41UT_03037</name>
</gene>
<proteinExistence type="predicted"/>
<dbReference type="Proteomes" id="UP000196573">
    <property type="component" value="Unassembled WGS sequence"/>
</dbReference>
<protein>
    <submittedName>
        <fullName evidence="1">Uncharacterized protein</fullName>
    </submittedName>
</protein>
<dbReference type="RefSeq" id="WP_087111363.1">
    <property type="nucleotide sequence ID" value="NZ_CBCSCN010000007.1"/>
</dbReference>
<name>A0A1X7AMA1_9GAMM</name>
<keyword evidence="2" id="KW-1185">Reference proteome</keyword>
<evidence type="ECO:0000313" key="2">
    <source>
        <dbReference type="Proteomes" id="UP000196573"/>
    </source>
</evidence>
<accession>A0A1X7AMA1</accession>
<evidence type="ECO:0000313" key="1">
    <source>
        <dbReference type="EMBL" id="SMA49076.1"/>
    </source>
</evidence>
<reference evidence="1 2" key="1">
    <citation type="submission" date="2017-03" db="EMBL/GenBank/DDBJ databases">
        <authorList>
            <person name="Afonso C.L."/>
            <person name="Miller P.J."/>
            <person name="Scott M.A."/>
            <person name="Spackman E."/>
            <person name="Goraichik I."/>
            <person name="Dimitrov K.M."/>
            <person name="Suarez D.L."/>
            <person name="Swayne D.E."/>
        </authorList>
    </citation>
    <scope>NUCLEOTIDE SEQUENCE [LARGE SCALE GENOMIC DNA]</scope>
    <source>
        <strain evidence="1">SB41UT1</strain>
    </source>
</reference>
<dbReference type="AlphaFoldDB" id="A0A1X7AMA1"/>